<dbReference type="EMBL" id="NFKM01000009">
    <property type="protein sequence ID" value="OUP60611.1"/>
    <property type="molecule type" value="Genomic_DNA"/>
</dbReference>
<evidence type="ECO:0000313" key="2">
    <source>
        <dbReference type="Proteomes" id="UP000195447"/>
    </source>
</evidence>
<keyword evidence="2" id="KW-1185">Reference proteome</keyword>
<dbReference type="InterPro" id="IPR014962">
    <property type="entry name" value="YolD"/>
</dbReference>
<comment type="caution">
    <text evidence="1">The sequence shown here is derived from an EMBL/GenBank/DDBJ whole genome shotgun (WGS) entry which is preliminary data.</text>
</comment>
<dbReference type="AlphaFoldDB" id="A0A1Y4LZW7"/>
<reference evidence="2" key="1">
    <citation type="submission" date="2017-04" db="EMBL/GenBank/DDBJ databases">
        <title>Function of individual gut microbiota members based on whole genome sequencing of pure cultures obtained from chicken caecum.</title>
        <authorList>
            <person name="Medvecky M."/>
            <person name="Cejkova D."/>
            <person name="Polansky O."/>
            <person name="Karasova D."/>
            <person name="Kubasova T."/>
            <person name="Cizek A."/>
            <person name="Rychlik I."/>
        </authorList>
    </citation>
    <scope>NUCLEOTIDE SEQUENCE [LARGE SCALE GENOMIC DNA]</scope>
    <source>
        <strain evidence="2">An178</strain>
    </source>
</reference>
<dbReference type="Pfam" id="PF08863">
    <property type="entry name" value="YolD"/>
    <property type="match status" value="1"/>
</dbReference>
<name>A0A1Y4LZW7_9FIRM</name>
<sequence>MHKARASRAQIFQSFDALKGFREILKEKERVIVPKKILSEDNLAELDYKIHQINVGMMVKITYYDNGQYVQIEGKVSKLNLDTKMIQIVKTKLDVKTIIDIKLGY</sequence>
<proteinExistence type="predicted"/>
<organism evidence="1 2">
    <name type="scientific">Faecalitalea cylindroides</name>
    <dbReference type="NCBI Taxonomy" id="39483"/>
    <lineage>
        <taxon>Bacteria</taxon>
        <taxon>Bacillati</taxon>
        <taxon>Bacillota</taxon>
        <taxon>Erysipelotrichia</taxon>
        <taxon>Erysipelotrichales</taxon>
        <taxon>Erysipelotrichaceae</taxon>
        <taxon>Faecalitalea</taxon>
    </lineage>
</organism>
<evidence type="ECO:0000313" key="1">
    <source>
        <dbReference type="EMBL" id="OUP60611.1"/>
    </source>
</evidence>
<evidence type="ECO:0008006" key="3">
    <source>
        <dbReference type="Google" id="ProtNLM"/>
    </source>
</evidence>
<protein>
    <recommendedName>
        <fullName evidence="3">YolD-like family protein</fullName>
    </recommendedName>
</protein>
<dbReference type="RefSeq" id="WP_087158622.1">
    <property type="nucleotide sequence ID" value="NZ_NFKM01000009.1"/>
</dbReference>
<dbReference type="Proteomes" id="UP000195447">
    <property type="component" value="Unassembled WGS sequence"/>
</dbReference>
<gene>
    <name evidence="1" type="ORF">B5F14_05745</name>
</gene>
<accession>A0A1Y4LZW7</accession>